<dbReference type="PIRSF" id="PIRSF000774">
    <property type="entry name" value="RpoN"/>
    <property type="match status" value="1"/>
</dbReference>
<evidence type="ECO:0000313" key="12">
    <source>
        <dbReference type="EMBL" id="AOW21456.1"/>
    </source>
</evidence>
<dbReference type="GO" id="GO:0016987">
    <property type="term" value="F:sigma factor activity"/>
    <property type="evidence" value="ECO:0007669"/>
    <property type="project" value="UniProtKB-KW"/>
</dbReference>
<dbReference type="PRINTS" id="PR00045">
    <property type="entry name" value="SIGMA54FCT"/>
</dbReference>
<protein>
    <submittedName>
        <fullName evidence="12">RNA polymerase sigma-54 factor</fullName>
    </submittedName>
</protein>
<evidence type="ECO:0000256" key="5">
    <source>
        <dbReference type="ARBA" id="ARBA00023015"/>
    </source>
</evidence>
<dbReference type="InterPro" id="IPR007634">
    <property type="entry name" value="RNA_pol_sigma_54_DNA-bd"/>
</dbReference>
<evidence type="ECO:0000259" key="11">
    <source>
        <dbReference type="Pfam" id="PF04963"/>
    </source>
</evidence>
<evidence type="ECO:0000256" key="7">
    <source>
        <dbReference type="ARBA" id="ARBA00023125"/>
    </source>
</evidence>
<dbReference type="PANTHER" id="PTHR32248">
    <property type="entry name" value="RNA POLYMERASE SIGMA-54 FACTOR"/>
    <property type="match status" value="1"/>
</dbReference>
<feature type="compositionally biased region" description="Acidic residues" evidence="9">
    <location>
        <begin position="65"/>
        <end position="91"/>
    </location>
</feature>
<evidence type="ECO:0000256" key="1">
    <source>
        <dbReference type="ARBA" id="ARBA00008798"/>
    </source>
</evidence>
<dbReference type="Gene3D" id="1.10.10.1330">
    <property type="entry name" value="RNA polymerase sigma-54 factor, core-binding domain"/>
    <property type="match status" value="1"/>
</dbReference>
<dbReference type="AlphaFoldDB" id="A0A1D8PAB3"/>
<keyword evidence="6" id="KW-0731">Sigma factor</keyword>
<dbReference type="GO" id="GO:0003677">
    <property type="term" value="F:DNA binding"/>
    <property type="evidence" value="ECO:0007669"/>
    <property type="project" value="UniProtKB-KW"/>
</dbReference>
<organism evidence="12 13">
    <name type="scientific">Urechidicola croceus</name>
    <dbReference type="NCBI Taxonomy" id="1850246"/>
    <lineage>
        <taxon>Bacteria</taxon>
        <taxon>Pseudomonadati</taxon>
        <taxon>Bacteroidota</taxon>
        <taxon>Flavobacteriia</taxon>
        <taxon>Flavobacteriales</taxon>
        <taxon>Flavobacteriaceae</taxon>
        <taxon>Urechidicola</taxon>
    </lineage>
</organism>
<dbReference type="Pfam" id="PF04963">
    <property type="entry name" value="Sigma54_CBD"/>
    <property type="match status" value="1"/>
</dbReference>
<dbReference type="Proteomes" id="UP000176050">
    <property type="component" value="Chromosome"/>
</dbReference>
<dbReference type="InterPro" id="IPR038709">
    <property type="entry name" value="RpoN_core-bd_sf"/>
</dbReference>
<sequence length="487" mass="56145">MLKQHLQYKLQQKLSPQQIQLMKLIQLPTQAFEQRLKQEIEENPALDSGKDESDEFDDNLNQNEYNDDSSDSDTIDTQDINIDDYLSDDEIPNYKTQTNNYSADDDDKSIPYAGGTTFNQHLLNQLHTYRFSEQEEIIAEFLIGSIDESGYIRREMDDIIDDLAFTQNIYTDETEVKKLLNIVQELDPAGVGSRNLKECLLIQLKRKSEKPSRILALEILDKAFEPFAKKHYKKLIQKFNISEVELREAIAEIEKLNPKPGGSYVGNNKIAEQIVPDFTIQITDGELQLTLNSRNAPELHVSAEYNNMLKSYKDSTIKSKSQKDAVIFIKQKLDAAKWFIDAIKQRQQTLLLTMNAIMHIQQDYFLSGDERKLKPMILKDVADKINMDVSTVSRVANSKYVSTPYGTKLIKVFFSESMKNDQGEDVSTREIKKILETVIKNENKKKPLTDDKLSELLKEKGYPIARRTVAKYREQLDIPVARLRKKL</sequence>
<keyword evidence="3" id="KW-0808">Transferase</keyword>
<dbReference type="Pfam" id="PF00309">
    <property type="entry name" value="Sigma54_AID"/>
    <property type="match status" value="1"/>
</dbReference>
<feature type="region of interest" description="Disordered" evidence="9">
    <location>
        <begin position="42"/>
        <end position="106"/>
    </location>
</feature>
<dbReference type="GO" id="GO:0016779">
    <property type="term" value="F:nucleotidyltransferase activity"/>
    <property type="evidence" value="ECO:0007669"/>
    <property type="project" value="UniProtKB-KW"/>
</dbReference>
<gene>
    <name evidence="12" type="ORF">LPB138_12545</name>
</gene>
<dbReference type="STRING" id="1850246.LPB138_12545"/>
<keyword evidence="8" id="KW-0804">Transcription</keyword>
<keyword evidence="2" id="KW-0240">DNA-directed RNA polymerase</keyword>
<comment type="similarity">
    <text evidence="1">Belongs to the sigma-54 factor family.</text>
</comment>
<proteinExistence type="inferred from homology"/>
<dbReference type="RefSeq" id="WP_070237616.1">
    <property type="nucleotide sequence ID" value="NZ_CP017478.1"/>
</dbReference>
<dbReference type="KEGG" id="lul:LPB138_12545"/>
<feature type="domain" description="RNA polymerase sigma factor 54 DNA-binding" evidence="10">
    <location>
        <begin position="328"/>
        <end position="485"/>
    </location>
</feature>
<dbReference type="InterPro" id="IPR007046">
    <property type="entry name" value="RNA_pol_sigma_54_core-bd"/>
</dbReference>
<name>A0A1D8PAB3_9FLAO</name>
<dbReference type="GO" id="GO:0001216">
    <property type="term" value="F:DNA-binding transcription activator activity"/>
    <property type="evidence" value="ECO:0007669"/>
    <property type="project" value="InterPro"/>
</dbReference>
<keyword evidence="5" id="KW-0805">Transcription regulation</keyword>
<evidence type="ECO:0000256" key="8">
    <source>
        <dbReference type="ARBA" id="ARBA00023163"/>
    </source>
</evidence>
<dbReference type="GO" id="GO:0000428">
    <property type="term" value="C:DNA-directed RNA polymerase complex"/>
    <property type="evidence" value="ECO:0007669"/>
    <property type="project" value="UniProtKB-KW"/>
</dbReference>
<dbReference type="GO" id="GO:0006352">
    <property type="term" value="P:DNA-templated transcription initiation"/>
    <property type="evidence" value="ECO:0007669"/>
    <property type="project" value="InterPro"/>
</dbReference>
<dbReference type="PROSITE" id="PS00718">
    <property type="entry name" value="SIGMA54_2"/>
    <property type="match status" value="1"/>
</dbReference>
<dbReference type="PANTHER" id="PTHR32248:SF4">
    <property type="entry name" value="RNA POLYMERASE SIGMA-54 FACTOR"/>
    <property type="match status" value="1"/>
</dbReference>
<keyword evidence="4" id="KW-0548">Nucleotidyltransferase</keyword>
<evidence type="ECO:0000256" key="9">
    <source>
        <dbReference type="SAM" id="MobiDB-lite"/>
    </source>
</evidence>
<reference evidence="12 13" key="1">
    <citation type="submission" date="2016-10" db="EMBL/GenBank/DDBJ databases">
        <title>Lutibacter sp. LPB0138, isolated from marine gastropod.</title>
        <authorList>
            <person name="Kim E."/>
            <person name="Yi H."/>
        </authorList>
    </citation>
    <scope>NUCLEOTIDE SEQUENCE [LARGE SCALE GENOMIC DNA]</scope>
    <source>
        <strain evidence="12 13">LPB0138</strain>
    </source>
</reference>
<evidence type="ECO:0000256" key="3">
    <source>
        <dbReference type="ARBA" id="ARBA00022679"/>
    </source>
</evidence>
<dbReference type="PROSITE" id="PS50044">
    <property type="entry name" value="SIGMA54_3"/>
    <property type="match status" value="1"/>
</dbReference>
<dbReference type="Gene3D" id="1.10.10.60">
    <property type="entry name" value="Homeodomain-like"/>
    <property type="match status" value="1"/>
</dbReference>
<dbReference type="EMBL" id="CP017478">
    <property type="protein sequence ID" value="AOW21456.1"/>
    <property type="molecule type" value="Genomic_DNA"/>
</dbReference>
<keyword evidence="13" id="KW-1185">Reference proteome</keyword>
<evidence type="ECO:0000256" key="6">
    <source>
        <dbReference type="ARBA" id="ARBA00023082"/>
    </source>
</evidence>
<evidence type="ECO:0000256" key="4">
    <source>
        <dbReference type="ARBA" id="ARBA00022695"/>
    </source>
</evidence>
<dbReference type="Pfam" id="PF04552">
    <property type="entry name" value="Sigma54_DBD"/>
    <property type="match status" value="1"/>
</dbReference>
<accession>A0A1D8PAB3</accession>
<dbReference type="NCBIfam" id="TIGR02395">
    <property type="entry name" value="rpoN_sigma"/>
    <property type="match status" value="1"/>
</dbReference>
<evidence type="ECO:0000313" key="13">
    <source>
        <dbReference type="Proteomes" id="UP000176050"/>
    </source>
</evidence>
<feature type="domain" description="RNA polymerase sigma factor 54 core-binding" evidence="11">
    <location>
        <begin position="115"/>
        <end position="305"/>
    </location>
</feature>
<dbReference type="InterPro" id="IPR000394">
    <property type="entry name" value="RNA_pol_sigma_54"/>
</dbReference>
<dbReference type="OrthoDB" id="9814402at2"/>
<evidence type="ECO:0000256" key="2">
    <source>
        <dbReference type="ARBA" id="ARBA00022478"/>
    </source>
</evidence>
<keyword evidence="7" id="KW-0238">DNA-binding</keyword>
<evidence type="ECO:0000259" key="10">
    <source>
        <dbReference type="Pfam" id="PF04552"/>
    </source>
</evidence>